<organism evidence="2 3">
    <name type="scientific">Burkholderia phage Mica</name>
    <dbReference type="NCBI Taxonomy" id="2767579"/>
    <lineage>
        <taxon>Viruses</taxon>
        <taxon>Duplodnaviria</taxon>
        <taxon>Heunggongvirae</taxon>
        <taxon>Uroviricota</taxon>
        <taxon>Caudoviricetes</taxon>
        <taxon>Micavirus</taxon>
        <taxon>Micavirus Mica</taxon>
    </lineage>
</organism>
<sequence>MPIPISSAVVGPSTISSKYSPRPVPSRRHGVPVSPM</sequence>
<protein>
    <submittedName>
        <fullName evidence="2">Uncharacterized protein</fullName>
    </submittedName>
</protein>
<name>A0A873WTT9_9CAUD</name>
<evidence type="ECO:0000313" key="2">
    <source>
        <dbReference type="EMBL" id="QPB08654.1"/>
    </source>
</evidence>
<proteinExistence type="predicted"/>
<reference evidence="2" key="1">
    <citation type="submission" date="2020-07" db="EMBL/GenBank/DDBJ databases">
        <title>Complete genome sequence of Burkholderia cenocepacia myophage Mica.</title>
        <authorList>
            <person name="Garcia J.A."/>
            <person name="Yao G.W."/>
            <person name="Guadalupe Vizoso-Pinto M."/>
            <person name="Gonzalez C."/>
            <person name="Liu M.L."/>
            <person name="Gill J."/>
        </authorList>
    </citation>
    <scope>NUCLEOTIDE SEQUENCE</scope>
</reference>
<feature type="region of interest" description="Disordered" evidence="1">
    <location>
        <begin position="1"/>
        <end position="36"/>
    </location>
</feature>
<dbReference type="Proteomes" id="UP000663491">
    <property type="component" value="Segment"/>
</dbReference>
<dbReference type="EMBL" id="MT701586">
    <property type="protein sequence ID" value="QPB08654.1"/>
    <property type="molecule type" value="Genomic_DNA"/>
</dbReference>
<keyword evidence="3" id="KW-1185">Reference proteome</keyword>
<evidence type="ECO:0000313" key="3">
    <source>
        <dbReference type="Proteomes" id="UP000663491"/>
    </source>
</evidence>
<evidence type="ECO:0000256" key="1">
    <source>
        <dbReference type="SAM" id="MobiDB-lite"/>
    </source>
</evidence>
<gene>
    <name evidence="2" type="ORF">CPT_Mica_042</name>
</gene>
<accession>A0A873WTT9</accession>